<sequence length="110" mass="12256">MSMATGPLDRRITIERYVSARDALNNPVEAWSPLATVWASKTDVRDSEKFAAKENGASIETRFQIRWSTDVADVNPKDRINYGGRVFDIVGVKEIGRREGLEISATARAD</sequence>
<dbReference type="RefSeq" id="WP_354552115.1">
    <property type="nucleotide sequence ID" value="NZ_JBEPSM010000002.1"/>
</dbReference>
<dbReference type="InterPro" id="IPR008767">
    <property type="entry name" value="Phage_SPP1_head-tail_adaptor"/>
</dbReference>
<dbReference type="InterPro" id="IPR038666">
    <property type="entry name" value="SSP1_head-tail_sf"/>
</dbReference>
<comment type="caution">
    <text evidence="1">The sequence shown here is derived from an EMBL/GenBank/DDBJ whole genome shotgun (WGS) entry which is preliminary data.</text>
</comment>
<proteinExistence type="predicted"/>
<evidence type="ECO:0000313" key="2">
    <source>
        <dbReference type="Proteomes" id="UP001549321"/>
    </source>
</evidence>
<dbReference type="Proteomes" id="UP001549321">
    <property type="component" value="Unassembled WGS sequence"/>
</dbReference>
<dbReference type="EMBL" id="JBEPSM010000002">
    <property type="protein sequence ID" value="MET4634975.1"/>
    <property type="molecule type" value="Genomic_DNA"/>
</dbReference>
<dbReference type="Gene3D" id="2.40.10.270">
    <property type="entry name" value="Bacteriophage SPP1 head-tail adaptor protein"/>
    <property type="match status" value="1"/>
</dbReference>
<accession>A0ABV2R2S2</accession>
<name>A0ABV2R2S2_9HYPH</name>
<organism evidence="1 2">
    <name type="scientific">Kaistia defluvii</name>
    <dbReference type="NCBI Taxonomy" id="410841"/>
    <lineage>
        <taxon>Bacteria</taxon>
        <taxon>Pseudomonadati</taxon>
        <taxon>Pseudomonadota</taxon>
        <taxon>Alphaproteobacteria</taxon>
        <taxon>Hyphomicrobiales</taxon>
        <taxon>Kaistiaceae</taxon>
        <taxon>Kaistia</taxon>
    </lineage>
</organism>
<dbReference type="Pfam" id="PF05521">
    <property type="entry name" value="Phage_HCP"/>
    <property type="match status" value="1"/>
</dbReference>
<protein>
    <submittedName>
        <fullName evidence="1">SPP1 family predicted phage head-tail adaptor</fullName>
    </submittedName>
</protein>
<gene>
    <name evidence="1" type="ORF">ABIE08_002921</name>
</gene>
<evidence type="ECO:0000313" key="1">
    <source>
        <dbReference type="EMBL" id="MET4634975.1"/>
    </source>
</evidence>
<dbReference type="NCBIfam" id="TIGR01563">
    <property type="entry name" value="gp16_SPP1"/>
    <property type="match status" value="1"/>
</dbReference>
<keyword evidence="2" id="KW-1185">Reference proteome</keyword>
<reference evidence="1 2" key="1">
    <citation type="submission" date="2024-06" db="EMBL/GenBank/DDBJ databases">
        <title>Sorghum-associated microbial communities from plants grown in Nebraska, USA.</title>
        <authorList>
            <person name="Schachtman D."/>
        </authorList>
    </citation>
    <scope>NUCLEOTIDE SEQUENCE [LARGE SCALE GENOMIC DNA]</scope>
    <source>
        <strain evidence="1 2">3207</strain>
    </source>
</reference>